<accession>A0A5C4NLD7</accession>
<sequence length="198" mass="20532">MQVSVFGARGRTGRLVVEELLRAGHTVVAASRRGEAVGGTRAVAADPVAGTGIARALEGSDAVINAMASRPGNPACSSLARALLGRTGLRYVSLGGAAINHPRDRKGPIDRLATVVARLVGGAAVTDRQEELAILMGSGLRWTMLRAPYLVDGPATGDVEISDERVPGLRLRRGDFAAIAVRALTEDMMVGRAPFLGG</sequence>
<evidence type="ECO:0000313" key="3">
    <source>
        <dbReference type="Proteomes" id="UP000305709"/>
    </source>
</evidence>
<proteinExistence type="predicted"/>
<dbReference type="OrthoDB" id="7419852at2"/>
<evidence type="ECO:0000313" key="2">
    <source>
        <dbReference type="EMBL" id="TNC74705.1"/>
    </source>
</evidence>
<dbReference type="Gene3D" id="3.40.50.720">
    <property type="entry name" value="NAD(P)-binding Rossmann-like Domain"/>
    <property type="match status" value="1"/>
</dbReference>
<dbReference type="Proteomes" id="UP000305709">
    <property type="component" value="Unassembled WGS sequence"/>
</dbReference>
<keyword evidence="3" id="KW-1185">Reference proteome</keyword>
<feature type="domain" description="NAD(P)-binding" evidence="1">
    <location>
        <begin position="7"/>
        <end position="186"/>
    </location>
</feature>
<gene>
    <name evidence="2" type="ORF">FHG71_00770</name>
</gene>
<dbReference type="GO" id="GO:0042602">
    <property type="term" value="F:riboflavin reductase (NADPH) activity"/>
    <property type="evidence" value="ECO:0007669"/>
    <property type="project" value="TreeGrafter"/>
</dbReference>
<dbReference type="RefSeq" id="WP_139079699.1">
    <property type="nucleotide sequence ID" value="NZ_VDFV01000001.1"/>
</dbReference>
<protein>
    <submittedName>
        <fullName evidence="2">NAD-dependent epimerase/dehydratase family protein</fullName>
    </submittedName>
</protein>
<dbReference type="InterPro" id="IPR051606">
    <property type="entry name" value="Polyketide_Oxido-like"/>
</dbReference>
<dbReference type="PANTHER" id="PTHR43355">
    <property type="entry name" value="FLAVIN REDUCTASE (NADPH)"/>
    <property type="match status" value="1"/>
</dbReference>
<name>A0A5C4NLD7_9RHOB</name>
<comment type="caution">
    <text evidence="2">The sequence shown here is derived from an EMBL/GenBank/DDBJ whole genome shotgun (WGS) entry which is preliminary data.</text>
</comment>
<dbReference type="InterPro" id="IPR036291">
    <property type="entry name" value="NAD(P)-bd_dom_sf"/>
</dbReference>
<dbReference type="PANTHER" id="PTHR43355:SF2">
    <property type="entry name" value="FLAVIN REDUCTASE (NADPH)"/>
    <property type="match status" value="1"/>
</dbReference>
<dbReference type="EMBL" id="VDFV01000001">
    <property type="protein sequence ID" value="TNC74705.1"/>
    <property type="molecule type" value="Genomic_DNA"/>
</dbReference>
<reference evidence="2 3" key="1">
    <citation type="submission" date="2019-06" db="EMBL/GenBank/DDBJ databases">
        <authorList>
            <person name="Jiang L."/>
        </authorList>
    </citation>
    <scope>NUCLEOTIDE SEQUENCE [LARGE SCALE GENOMIC DNA]</scope>
    <source>
        <strain evidence="2 3">YIM 48858</strain>
    </source>
</reference>
<dbReference type="AlphaFoldDB" id="A0A5C4NLD7"/>
<dbReference type="InterPro" id="IPR016040">
    <property type="entry name" value="NAD(P)-bd_dom"/>
</dbReference>
<dbReference type="SUPFAM" id="SSF51735">
    <property type="entry name" value="NAD(P)-binding Rossmann-fold domains"/>
    <property type="match status" value="1"/>
</dbReference>
<dbReference type="GO" id="GO:0004074">
    <property type="term" value="F:biliverdin reductase [NAD(P)H] activity"/>
    <property type="evidence" value="ECO:0007669"/>
    <property type="project" value="TreeGrafter"/>
</dbReference>
<organism evidence="2 3">
    <name type="scientific">Rubellimicrobium roseum</name>
    <dbReference type="NCBI Taxonomy" id="687525"/>
    <lineage>
        <taxon>Bacteria</taxon>
        <taxon>Pseudomonadati</taxon>
        <taxon>Pseudomonadota</taxon>
        <taxon>Alphaproteobacteria</taxon>
        <taxon>Rhodobacterales</taxon>
        <taxon>Roseobacteraceae</taxon>
        <taxon>Rubellimicrobium</taxon>
    </lineage>
</organism>
<dbReference type="Pfam" id="PF13460">
    <property type="entry name" value="NAD_binding_10"/>
    <property type="match status" value="1"/>
</dbReference>
<evidence type="ECO:0000259" key="1">
    <source>
        <dbReference type="Pfam" id="PF13460"/>
    </source>
</evidence>